<dbReference type="Proteomes" id="UP000179266">
    <property type="component" value="Unassembled WGS sequence"/>
</dbReference>
<gene>
    <name evidence="1" type="ORF">A2161_20605</name>
</gene>
<accession>A0A1F7RPW8</accession>
<name>A0A1F7RPW8_9BACT</name>
<evidence type="ECO:0000313" key="2">
    <source>
        <dbReference type="Proteomes" id="UP000179266"/>
    </source>
</evidence>
<comment type="caution">
    <text evidence="1">The sequence shown here is derived from an EMBL/GenBank/DDBJ whole genome shotgun (WGS) entry which is preliminary data.</text>
</comment>
<dbReference type="EMBL" id="MGDD01000268">
    <property type="protein sequence ID" value="OGL43511.1"/>
    <property type="molecule type" value="Genomic_DNA"/>
</dbReference>
<evidence type="ECO:0000313" key="1">
    <source>
        <dbReference type="EMBL" id="OGL43511.1"/>
    </source>
</evidence>
<reference evidence="1 2" key="1">
    <citation type="journal article" date="2016" name="Nat. Commun.">
        <title>Thousands of microbial genomes shed light on interconnected biogeochemical processes in an aquifer system.</title>
        <authorList>
            <person name="Anantharaman K."/>
            <person name="Brown C.T."/>
            <person name="Hug L.A."/>
            <person name="Sharon I."/>
            <person name="Castelle C.J."/>
            <person name="Probst A.J."/>
            <person name="Thomas B.C."/>
            <person name="Singh A."/>
            <person name="Wilkins M.J."/>
            <person name="Karaoz U."/>
            <person name="Brodie E.L."/>
            <person name="Williams K.H."/>
            <person name="Hubbard S.S."/>
            <person name="Banfield J.F."/>
        </authorList>
    </citation>
    <scope>NUCLEOTIDE SEQUENCE [LARGE SCALE GENOMIC DNA]</scope>
</reference>
<proteinExistence type="predicted"/>
<protein>
    <submittedName>
        <fullName evidence="1">Uncharacterized protein</fullName>
    </submittedName>
</protein>
<sequence length="247" mass="27080">MFLKIFLMGLLLLVTPQFLFAGTAYIPFWQHGFGVTYYNNIFNLDTKTIRTDVYLYDVITSTTYTMGDFILPGDSLITDTGFWGAWPGLGELAFGWGWVESTADPGKTMASGAIYGTVLGKTEGFPVTIEESGFSGTAYIPIWQHGYSVSYFSNILNTDSVPIDVEITLIDIVSSPSTYTKRQTIPAHDIWMFDTESGGWGLKTFNFGWGYMTSTGAPGTTYAWGAIHGIFSGQSVGLTVLIPKTGF</sequence>
<organism evidence="1 2">
    <name type="scientific">Candidatus Schekmanbacteria bacterium RBG_13_48_7</name>
    <dbReference type="NCBI Taxonomy" id="1817878"/>
    <lineage>
        <taxon>Bacteria</taxon>
        <taxon>Candidatus Schekmaniibacteriota</taxon>
    </lineage>
</organism>
<dbReference type="AlphaFoldDB" id="A0A1F7RPW8"/>